<dbReference type="InterPro" id="IPR001240">
    <property type="entry name" value="PRAI_dom"/>
</dbReference>
<dbReference type="InterPro" id="IPR011060">
    <property type="entry name" value="RibuloseP-bd_barrel"/>
</dbReference>
<evidence type="ECO:0000256" key="1">
    <source>
        <dbReference type="ARBA" id="ARBA00001164"/>
    </source>
</evidence>
<dbReference type="GO" id="GO:0004640">
    <property type="term" value="F:phosphoribosylanthranilate isomerase activity"/>
    <property type="evidence" value="ECO:0007669"/>
    <property type="project" value="UniProtKB-EC"/>
</dbReference>
<keyword evidence="6 9" id="KW-0822">Tryptophan biosynthesis</keyword>
<dbReference type="PANTHER" id="PTHR42894">
    <property type="entry name" value="N-(5'-PHOSPHORIBOSYL)ANTHRANILATE ISOMERASE"/>
    <property type="match status" value="1"/>
</dbReference>
<proteinExistence type="inferred from homology"/>
<organism evidence="11 12">
    <name type="scientific">Teichococcus globiformis</name>
    <dbReference type="NCBI Taxonomy" id="2307229"/>
    <lineage>
        <taxon>Bacteria</taxon>
        <taxon>Pseudomonadati</taxon>
        <taxon>Pseudomonadota</taxon>
        <taxon>Alphaproteobacteria</taxon>
        <taxon>Acetobacterales</taxon>
        <taxon>Roseomonadaceae</taxon>
        <taxon>Roseomonas</taxon>
    </lineage>
</organism>
<evidence type="ECO:0000259" key="10">
    <source>
        <dbReference type="Pfam" id="PF00697"/>
    </source>
</evidence>
<name>A0ABV7G0F0_9PROT</name>
<evidence type="ECO:0000256" key="9">
    <source>
        <dbReference type="HAMAP-Rule" id="MF_00135"/>
    </source>
</evidence>
<dbReference type="RefSeq" id="WP_379595546.1">
    <property type="nucleotide sequence ID" value="NZ_JBHRTN010000008.1"/>
</dbReference>
<gene>
    <name evidence="9" type="primary">trpF</name>
    <name evidence="11" type="ORF">ACFOD4_08405</name>
</gene>
<dbReference type="EMBL" id="JBHRTN010000008">
    <property type="protein sequence ID" value="MFC3125079.1"/>
    <property type="molecule type" value="Genomic_DNA"/>
</dbReference>
<evidence type="ECO:0000313" key="11">
    <source>
        <dbReference type="EMBL" id="MFC3125079.1"/>
    </source>
</evidence>
<dbReference type="InterPro" id="IPR013785">
    <property type="entry name" value="Aldolase_TIM"/>
</dbReference>
<dbReference type="PANTHER" id="PTHR42894:SF1">
    <property type="entry name" value="N-(5'-PHOSPHORIBOSYL)ANTHRANILATE ISOMERASE"/>
    <property type="match status" value="1"/>
</dbReference>
<keyword evidence="5 9" id="KW-0028">Amino-acid biosynthesis</keyword>
<keyword evidence="12" id="KW-1185">Reference proteome</keyword>
<evidence type="ECO:0000256" key="6">
    <source>
        <dbReference type="ARBA" id="ARBA00022822"/>
    </source>
</evidence>
<evidence type="ECO:0000256" key="7">
    <source>
        <dbReference type="ARBA" id="ARBA00023141"/>
    </source>
</evidence>
<dbReference type="InterPro" id="IPR044643">
    <property type="entry name" value="TrpF_fam"/>
</dbReference>
<protein>
    <recommendedName>
        <fullName evidence="4 9">N-(5'-phosphoribosyl)anthranilate isomerase</fullName>
        <shortName evidence="9">PRAI</shortName>
        <ecNumber evidence="3 9">5.3.1.24</ecNumber>
    </recommendedName>
</protein>
<keyword evidence="8 9" id="KW-0413">Isomerase</keyword>
<evidence type="ECO:0000256" key="8">
    <source>
        <dbReference type="ARBA" id="ARBA00023235"/>
    </source>
</evidence>
<dbReference type="Proteomes" id="UP001595593">
    <property type="component" value="Unassembled WGS sequence"/>
</dbReference>
<sequence length="222" mass="23052">MPGSQNRPQVKICGINDGEAFDAACRAGAEYVGFVFYPPSPRSVVPEHAAALAARAGTGRRPLNVGLLVDASDDEIATVLEGMPLSLLQLHGQESPERCAAIRTRFGLPVMKALGIASQADLALLDRYAGAVDRFLLDAKPPAGASLPGGNASSFDWSLLTGRTIPHPWMLAGGLTTVNVASAIRTTGAPAVDVSSGVERMRGVKDPVLVSAFIAAAHAARM</sequence>
<keyword evidence="7 9" id="KW-0057">Aromatic amino acid biosynthesis</keyword>
<evidence type="ECO:0000313" key="12">
    <source>
        <dbReference type="Proteomes" id="UP001595593"/>
    </source>
</evidence>
<comment type="caution">
    <text evidence="11">The sequence shown here is derived from an EMBL/GenBank/DDBJ whole genome shotgun (WGS) entry which is preliminary data.</text>
</comment>
<evidence type="ECO:0000256" key="5">
    <source>
        <dbReference type="ARBA" id="ARBA00022605"/>
    </source>
</evidence>
<feature type="domain" description="N-(5'phosphoribosyl) anthranilate isomerase (PRAI)" evidence="10">
    <location>
        <begin position="10"/>
        <end position="215"/>
    </location>
</feature>
<dbReference type="EC" id="5.3.1.24" evidence="3 9"/>
<dbReference type="CDD" id="cd00405">
    <property type="entry name" value="PRAI"/>
    <property type="match status" value="1"/>
</dbReference>
<evidence type="ECO:0000256" key="2">
    <source>
        <dbReference type="ARBA" id="ARBA00004664"/>
    </source>
</evidence>
<comment type="catalytic activity">
    <reaction evidence="1 9">
        <text>N-(5-phospho-beta-D-ribosyl)anthranilate = 1-(2-carboxyphenylamino)-1-deoxy-D-ribulose 5-phosphate</text>
        <dbReference type="Rhea" id="RHEA:21540"/>
        <dbReference type="ChEBI" id="CHEBI:18277"/>
        <dbReference type="ChEBI" id="CHEBI:58613"/>
        <dbReference type="EC" id="5.3.1.24"/>
    </reaction>
</comment>
<dbReference type="NCBIfam" id="NF002295">
    <property type="entry name" value="PRK01222.1-1"/>
    <property type="match status" value="1"/>
</dbReference>
<dbReference type="Pfam" id="PF00697">
    <property type="entry name" value="PRAI"/>
    <property type="match status" value="1"/>
</dbReference>
<comment type="similarity">
    <text evidence="9">Belongs to the TrpF family.</text>
</comment>
<dbReference type="SUPFAM" id="SSF51366">
    <property type="entry name" value="Ribulose-phoshate binding barrel"/>
    <property type="match status" value="1"/>
</dbReference>
<dbReference type="HAMAP" id="MF_00135">
    <property type="entry name" value="PRAI"/>
    <property type="match status" value="1"/>
</dbReference>
<reference evidence="12" key="1">
    <citation type="journal article" date="2019" name="Int. J. Syst. Evol. Microbiol.">
        <title>The Global Catalogue of Microorganisms (GCM) 10K type strain sequencing project: providing services to taxonomists for standard genome sequencing and annotation.</title>
        <authorList>
            <consortium name="The Broad Institute Genomics Platform"/>
            <consortium name="The Broad Institute Genome Sequencing Center for Infectious Disease"/>
            <person name="Wu L."/>
            <person name="Ma J."/>
        </authorList>
    </citation>
    <scope>NUCLEOTIDE SEQUENCE [LARGE SCALE GENOMIC DNA]</scope>
    <source>
        <strain evidence="12">KCTC 52094</strain>
    </source>
</reference>
<comment type="pathway">
    <text evidence="2 9">Amino-acid biosynthesis; L-tryptophan biosynthesis; L-tryptophan from chorismate: step 3/5.</text>
</comment>
<dbReference type="Gene3D" id="3.20.20.70">
    <property type="entry name" value="Aldolase class I"/>
    <property type="match status" value="1"/>
</dbReference>
<accession>A0ABV7G0F0</accession>
<evidence type="ECO:0000256" key="4">
    <source>
        <dbReference type="ARBA" id="ARBA00022272"/>
    </source>
</evidence>
<evidence type="ECO:0000256" key="3">
    <source>
        <dbReference type="ARBA" id="ARBA00012572"/>
    </source>
</evidence>